<reference evidence="1 2" key="2">
    <citation type="submission" date="2007-08" db="EMBL/GenBank/DDBJ databases">
        <authorList>
            <person name="Fulton L."/>
            <person name="Clifton S."/>
            <person name="Fulton B."/>
            <person name="Xu J."/>
            <person name="Minx P."/>
            <person name="Pepin K.H."/>
            <person name="Johnson M."/>
            <person name="Thiruvilangam P."/>
            <person name="Bhonagiri V."/>
            <person name="Nash W.E."/>
            <person name="Wang C."/>
            <person name="Mardis E.R."/>
            <person name="Wilson R.K."/>
        </authorList>
    </citation>
    <scope>NUCLEOTIDE SEQUENCE [LARGE SCALE GENOMIC DNA]</scope>
    <source>
        <strain evidence="1 2">DSM 753</strain>
    </source>
</reference>
<dbReference type="HOGENOM" id="CLU_3024009_0_0_9"/>
<dbReference type="Proteomes" id="UP000003490">
    <property type="component" value="Unassembled WGS sequence"/>
</dbReference>
<organism evidence="1 2">
    <name type="scientific">[Clostridium] leptum DSM 753</name>
    <dbReference type="NCBI Taxonomy" id="428125"/>
    <lineage>
        <taxon>Bacteria</taxon>
        <taxon>Bacillati</taxon>
        <taxon>Bacillota</taxon>
        <taxon>Clostridia</taxon>
        <taxon>Eubacteriales</taxon>
        <taxon>Oscillospiraceae</taxon>
        <taxon>Oscillospiraceae incertae sedis</taxon>
    </lineage>
</organism>
<accession>A7VYA5</accession>
<proteinExistence type="predicted"/>
<sequence length="55" mass="6073">MAQNRNHGRGYKNCGSGVNIMGAPRKRFKTAGAVWAAILRKRLGKQALYEKAQKA</sequence>
<protein>
    <submittedName>
        <fullName evidence="1">Uncharacterized protein</fullName>
    </submittedName>
</protein>
<evidence type="ECO:0000313" key="1">
    <source>
        <dbReference type="EMBL" id="EDO59533.1"/>
    </source>
</evidence>
<name>A7VYA5_9FIRM</name>
<dbReference type="AlphaFoldDB" id="A7VYA5"/>
<evidence type="ECO:0000313" key="2">
    <source>
        <dbReference type="Proteomes" id="UP000003490"/>
    </source>
</evidence>
<reference evidence="1 2" key="1">
    <citation type="submission" date="2007-08" db="EMBL/GenBank/DDBJ databases">
        <title>Draft genome sequence of Clostridium leptum (DSM 753).</title>
        <authorList>
            <person name="Sudarsanam P."/>
            <person name="Ley R."/>
            <person name="Guruge J."/>
            <person name="Turnbaugh P.J."/>
            <person name="Mahowald M."/>
            <person name="Liep D."/>
            <person name="Gordon J."/>
        </authorList>
    </citation>
    <scope>NUCLEOTIDE SEQUENCE [LARGE SCALE GENOMIC DNA]</scope>
    <source>
        <strain evidence="1 2">DSM 753</strain>
    </source>
</reference>
<comment type="caution">
    <text evidence="1">The sequence shown here is derived from an EMBL/GenBank/DDBJ whole genome shotgun (WGS) entry which is preliminary data.</text>
</comment>
<gene>
    <name evidence="1" type="ORF">CLOLEP_03583</name>
</gene>
<dbReference type="EMBL" id="ABCB02000021">
    <property type="protein sequence ID" value="EDO59533.1"/>
    <property type="molecule type" value="Genomic_DNA"/>
</dbReference>